<dbReference type="PANTHER" id="PTHR43811:SF19">
    <property type="entry name" value="39 KDA FK506-BINDING NUCLEAR PROTEIN"/>
    <property type="match status" value="1"/>
</dbReference>
<dbReference type="Pfam" id="PF00254">
    <property type="entry name" value="FKBP_C"/>
    <property type="match status" value="1"/>
</dbReference>
<comment type="catalytic activity">
    <reaction evidence="1 6">
        <text>[protein]-peptidylproline (omega=180) = [protein]-peptidylproline (omega=0)</text>
        <dbReference type="Rhea" id="RHEA:16237"/>
        <dbReference type="Rhea" id="RHEA-COMP:10747"/>
        <dbReference type="Rhea" id="RHEA-COMP:10748"/>
        <dbReference type="ChEBI" id="CHEBI:83833"/>
        <dbReference type="ChEBI" id="CHEBI:83834"/>
        <dbReference type="EC" id="5.2.1.8"/>
    </reaction>
</comment>
<sequence length="347" mass="35634">MKLTRAIAPAALVGALLMVGCSSGGGSAQADASGEECLASGSASSGIEVSGSVGEDLELTSDTPVQADEMQRSVLQEGEGDVVEEGQSVLTSMTLFNGADGTALQQLPASAIPVEKSGLAEWAYDGLRCATAGEQIALAAPYAEVFGETPPEQTGLENISADDSLVIVMEFGEISDASDAAAASGEPGTLESDELLQKAEGKAVAAPEGFPTVELADDGEPTITVPKGLEAPEKLEIATLIEGDGEEVQPGDRVYVNYRGVIWRTGEEFDSSWSRGEPANFLTTQVIGGFQQALEGQKVGSQVISVVPAEDGGYGAATLEQQGHQGDDVMVFVLDILGTVHADAPAE</sequence>
<dbReference type="RefSeq" id="WP_010157646.1">
    <property type="nucleotide sequence ID" value="NZ_FNKB01000001.1"/>
</dbReference>
<dbReference type="GO" id="GO:0003755">
    <property type="term" value="F:peptidyl-prolyl cis-trans isomerase activity"/>
    <property type="evidence" value="ECO:0007669"/>
    <property type="project" value="UniProtKB-KW"/>
</dbReference>
<dbReference type="InterPro" id="IPR046357">
    <property type="entry name" value="PPIase_dom_sf"/>
</dbReference>
<dbReference type="PROSITE" id="PS50059">
    <property type="entry name" value="FKBP_PPIASE"/>
    <property type="match status" value="1"/>
</dbReference>
<feature type="chain" id="PRO_5010339776" description="peptidylprolyl isomerase" evidence="7">
    <location>
        <begin position="31"/>
        <end position="347"/>
    </location>
</feature>
<evidence type="ECO:0000313" key="9">
    <source>
        <dbReference type="EMBL" id="SDQ25263.1"/>
    </source>
</evidence>
<feature type="domain" description="PPIase FKBP-type" evidence="8">
    <location>
        <begin position="251"/>
        <end position="340"/>
    </location>
</feature>
<protein>
    <recommendedName>
        <fullName evidence="3 6">peptidylprolyl isomerase</fullName>
        <ecNumber evidence="3 6">5.2.1.8</ecNumber>
    </recommendedName>
</protein>
<dbReference type="PROSITE" id="PS51257">
    <property type="entry name" value="PROKAR_LIPOPROTEIN"/>
    <property type="match status" value="1"/>
</dbReference>
<keyword evidence="7" id="KW-0732">Signal</keyword>
<evidence type="ECO:0000259" key="8">
    <source>
        <dbReference type="PROSITE" id="PS50059"/>
    </source>
</evidence>
<dbReference type="AlphaFoldDB" id="A0A1H0ZCX6"/>
<feature type="signal peptide" evidence="7">
    <location>
        <begin position="1"/>
        <end position="30"/>
    </location>
</feature>
<dbReference type="Gene3D" id="3.10.50.40">
    <property type="match status" value="1"/>
</dbReference>
<dbReference type="SUPFAM" id="SSF54534">
    <property type="entry name" value="FKBP-like"/>
    <property type="match status" value="1"/>
</dbReference>
<evidence type="ECO:0000256" key="3">
    <source>
        <dbReference type="ARBA" id="ARBA00013194"/>
    </source>
</evidence>
<evidence type="ECO:0000256" key="5">
    <source>
        <dbReference type="ARBA" id="ARBA00023235"/>
    </source>
</evidence>
<organism evidence="9 10">
    <name type="scientific">Leucobacter chromiiresistens</name>
    <dbReference type="NCBI Taxonomy" id="1079994"/>
    <lineage>
        <taxon>Bacteria</taxon>
        <taxon>Bacillati</taxon>
        <taxon>Actinomycetota</taxon>
        <taxon>Actinomycetes</taxon>
        <taxon>Micrococcales</taxon>
        <taxon>Microbacteriaceae</taxon>
        <taxon>Leucobacter</taxon>
    </lineage>
</organism>
<keyword evidence="4 6" id="KW-0697">Rotamase</keyword>
<dbReference type="OrthoDB" id="25996at2"/>
<dbReference type="EC" id="5.2.1.8" evidence="3 6"/>
<comment type="similarity">
    <text evidence="2">Belongs to the FKBP-type PPIase family.</text>
</comment>
<dbReference type="eggNOG" id="COG0545">
    <property type="taxonomic scope" value="Bacteria"/>
</dbReference>
<dbReference type="Proteomes" id="UP000182690">
    <property type="component" value="Unassembled WGS sequence"/>
</dbReference>
<gene>
    <name evidence="9" type="ORF">SAMN04488565_1644</name>
</gene>
<evidence type="ECO:0000256" key="7">
    <source>
        <dbReference type="SAM" id="SignalP"/>
    </source>
</evidence>
<keyword evidence="5 6" id="KW-0413">Isomerase</keyword>
<evidence type="ECO:0000256" key="6">
    <source>
        <dbReference type="PROSITE-ProRule" id="PRU00277"/>
    </source>
</evidence>
<name>A0A1H0ZCX6_9MICO</name>
<dbReference type="InterPro" id="IPR001179">
    <property type="entry name" value="PPIase_FKBP_dom"/>
</dbReference>
<dbReference type="EMBL" id="FNKB01000001">
    <property type="protein sequence ID" value="SDQ25263.1"/>
    <property type="molecule type" value="Genomic_DNA"/>
</dbReference>
<evidence type="ECO:0000313" key="10">
    <source>
        <dbReference type="Proteomes" id="UP000182690"/>
    </source>
</evidence>
<evidence type="ECO:0000256" key="4">
    <source>
        <dbReference type="ARBA" id="ARBA00023110"/>
    </source>
</evidence>
<accession>A0A1H0ZCX6</accession>
<evidence type="ECO:0000256" key="1">
    <source>
        <dbReference type="ARBA" id="ARBA00000971"/>
    </source>
</evidence>
<proteinExistence type="inferred from homology"/>
<dbReference type="PANTHER" id="PTHR43811">
    <property type="entry name" value="FKBP-TYPE PEPTIDYL-PROLYL CIS-TRANS ISOMERASE FKPA"/>
    <property type="match status" value="1"/>
</dbReference>
<dbReference type="STRING" id="1079994.SAMN04488565_1644"/>
<evidence type="ECO:0000256" key="2">
    <source>
        <dbReference type="ARBA" id="ARBA00006577"/>
    </source>
</evidence>
<reference evidence="9 10" key="1">
    <citation type="submission" date="2016-10" db="EMBL/GenBank/DDBJ databases">
        <authorList>
            <person name="de Groot N.N."/>
        </authorList>
    </citation>
    <scope>NUCLEOTIDE SEQUENCE [LARGE SCALE GENOMIC DNA]</scope>
    <source>
        <strain evidence="9 10">DSM 22788</strain>
    </source>
</reference>